<reference evidence="1 2" key="1">
    <citation type="journal article" date="2018" name="Int. J. Syst. Evol. Microbiol.">
        <title>Pseudooceanicola lipolyticus sp. nov., a marine alphaproteobacterium, reclassification of Oceanicola flagellatus as Pseudooceanicola flagellatus comb. nov. and emended description of the genus Pseudooceanicola.</title>
        <authorList>
            <person name="Huang M.-M."/>
            <person name="Guo L.-L."/>
            <person name="Wu Y.-H."/>
            <person name="Lai Q.-L."/>
            <person name="Shao Z.-Z."/>
            <person name="Wang C.-S."/>
            <person name="Wu M."/>
            <person name="Xu X.-W."/>
        </authorList>
    </citation>
    <scope>NUCLEOTIDE SEQUENCE [LARGE SCALE GENOMIC DNA]</scope>
    <source>
        <strain evidence="1 2">157</strain>
    </source>
</reference>
<dbReference type="Proteomes" id="UP000231553">
    <property type="component" value="Unassembled WGS sequence"/>
</dbReference>
<feature type="non-terminal residue" evidence="1">
    <location>
        <position position="1"/>
    </location>
</feature>
<organism evidence="1 2">
    <name type="scientific">Pseudooceanicola lipolyticus</name>
    <dbReference type="NCBI Taxonomy" id="2029104"/>
    <lineage>
        <taxon>Bacteria</taxon>
        <taxon>Pseudomonadati</taxon>
        <taxon>Pseudomonadota</taxon>
        <taxon>Alphaproteobacteria</taxon>
        <taxon>Rhodobacterales</taxon>
        <taxon>Paracoccaceae</taxon>
        <taxon>Pseudooceanicola</taxon>
    </lineage>
</organism>
<proteinExistence type="predicted"/>
<name>A0A2M8IX10_9RHOB</name>
<protein>
    <submittedName>
        <fullName evidence="1">Molybdopterin biosynthesis protein</fullName>
    </submittedName>
</protein>
<sequence length="73" mass="7304">PGNLLFLGRRGAQTVIGLPGSARSPALSGIDWVLERAACGVAPTADEIAGMGVGGLLKEIPTRPQPRSGAAPS</sequence>
<evidence type="ECO:0000313" key="2">
    <source>
        <dbReference type="Proteomes" id="UP000231553"/>
    </source>
</evidence>
<comment type="caution">
    <text evidence="1">The sequence shown here is derived from an EMBL/GenBank/DDBJ whole genome shotgun (WGS) entry which is preliminary data.</text>
</comment>
<accession>A0A2M8IX10</accession>
<gene>
    <name evidence="1" type="ORF">CVM52_19220</name>
</gene>
<evidence type="ECO:0000313" key="1">
    <source>
        <dbReference type="EMBL" id="PJE35044.1"/>
    </source>
</evidence>
<dbReference type="EMBL" id="PGTB01000118">
    <property type="protein sequence ID" value="PJE35044.1"/>
    <property type="molecule type" value="Genomic_DNA"/>
</dbReference>
<keyword evidence="2" id="KW-1185">Reference proteome</keyword>
<dbReference type="AlphaFoldDB" id="A0A2M8IX10"/>